<proteinExistence type="predicted"/>
<dbReference type="AlphaFoldDB" id="A0A8S1P5K1"/>
<comment type="caution">
    <text evidence="1">The sequence shown here is derived from an EMBL/GenBank/DDBJ whole genome shotgun (WGS) entry which is preliminary data.</text>
</comment>
<protein>
    <submittedName>
        <fullName evidence="1">Uncharacterized protein</fullName>
    </submittedName>
</protein>
<evidence type="ECO:0000313" key="1">
    <source>
        <dbReference type="EMBL" id="CAD8098266.1"/>
    </source>
</evidence>
<evidence type="ECO:0000313" key="2">
    <source>
        <dbReference type="Proteomes" id="UP000692954"/>
    </source>
</evidence>
<gene>
    <name evidence="1" type="ORF">PSON_ATCC_30995.1.T0700025</name>
</gene>
<dbReference type="Proteomes" id="UP000692954">
    <property type="component" value="Unassembled WGS sequence"/>
</dbReference>
<keyword evidence="2" id="KW-1185">Reference proteome</keyword>
<dbReference type="EMBL" id="CAJJDN010000070">
    <property type="protein sequence ID" value="CAD8098266.1"/>
    <property type="molecule type" value="Genomic_DNA"/>
</dbReference>
<accession>A0A8S1P5K1</accession>
<reference evidence="1" key="1">
    <citation type="submission" date="2021-01" db="EMBL/GenBank/DDBJ databases">
        <authorList>
            <consortium name="Genoscope - CEA"/>
            <person name="William W."/>
        </authorList>
    </citation>
    <scope>NUCLEOTIDE SEQUENCE</scope>
</reference>
<organism evidence="1 2">
    <name type="scientific">Paramecium sonneborni</name>
    <dbReference type="NCBI Taxonomy" id="65129"/>
    <lineage>
        <taxon>Eukaryota</taxon>
        <taxon>Sar</taxon>
        <taxon>Alveolata</taxon>
        <taxon>Ciliophora</taxon>
        <taxon>Intramacronucleata</taxon>
        <taxon>Oligohymenophorea</taxon>
        <taxon>Peniculida</taxon>
        <taxon>Parameciidae</taxon>
        <taxon>Paramecium</taxon>
    </lineage>
</organism>
<sequence>MMIRQHILQHIINYSYQHCAVFINFLNKTQLLSQMKQFTTKSHLQN</sequence>
<name>A0A8S1P5K1_9CILI</name>